<evidence type="ECO:0000313" key="1">
    <source>
        <dbReference type="EMBL" id="MEQ2206546.1"/>
    </source>
</evidence>
<dbReference type="Proteomes" id="UP001434883">
    <property type="component" value="Unassembled WGS sequence"/>
</dbReference>
<dbReference type="InterPro" id="IPR051946">
    <property type="entry name" value="Intracell_Traff-Reg"/>
</dbReference>
<name>A0ABV0RES8_9TELE</name>
<comment type="caution">
    <text evidence="1">The sequence shown here is derived from an EMBL/GenBank/DDBJ whole genome shotgun (WGS) entry which is preliminary data.</text>
</comment>
<dbReference type="PANTHER" id="PTHR15751:SF14">
    <property type="entry name" value="HUNTINGTIN-ASSOCIATED PROTEIN 1"/>
    <property type="match status" value="1"/>
</dbReference>
<feature type="non-terminal residue" evidence="1">
    <location>
        <position position="1"/>
    </location>
</feature>
<organism evidence="1 2">
    <name type="scientific">Xenoophorus captivus</name>
    <dbReference type="NCBI Taxonomy" id="1517983"/>
    <lineage>
        <taxon>Eukaryota</taxon>
        <taxon>Metazoa</taxon>
        <taxon>Chordata</taxon>
        <taxon>Craniata</taxon>
        <taxon>Vertebrata</taxon>
        <taxon>Euteleostomi</taxon>
        <taxon>Actinopterygii</taxon>
        <taxon>Neopterygii</taxon>
        <taxon>Teleostei</taxon>
        <taxon>Neoteleostei</taxon>
        <taxon>Acanthomorphata</taxon>
        <taxon>Ovalentaria</taxon>
        <taxon>Atherinomorphae</taxon>
        <taxon>Cyprinodontiformes</taxon>
        <taxon>Goodeidae</taxon>
        <taxon>Xenoophorus</taxon>
    </lineage>
</organism>
<sequence length="69" mass="7718">SVTLHHWQQLAKPNLGGILHPRPGVLTKDFKELEVDVQHVYSLNDLEEDEPDLSQLSAAHGLGKTYALF</sequence>
<gene>
    <name evidence="1" type="primary">TRAK1_2</name>
    <name evidence="1" type="ORF">XENOCAPTIV_030792</name>
</gene>
<reference evidence="1 2" key="1">
    <citation type="submission" date="2021-06" db="EMBL/GenBank/DDBJ databases">
        <authorList>
            <person name="Palmer J.M."/>
        </authorList>
    </citation>
    <scope>NUCLEOTIDE SEQUENCE [LARGE SCALE GENOMIC DNA]</scope>
    <source>
        <strain evidence="1 2">XC_2019</strain>
        <tissue evidence="1">Muscle</tissue>
    </source>
</reference>
<keyword evidence="2" id="KW-1185">Reference proteome</keyword>
<evidence type="ECO:0000313" key="2">
    <source>
        <dbReference type="Proteomes" id="UP001434883"/>
    </source>
</evidence>
<accession>A0ABV0RES8</accession>
<proteinExistence type="predicted"/>
<dbReference type="EMBL" id="JAHRIN010042983">
    <property type="protein sequence ID" value="MEQ2206546.1"/>
    <property type="molecule type" value="Genomic_DNA"/>
</dbReference>
<protein>
    <submittedName>
        <fullName evidence="1">Trafficking kinesin-binding protein 1</fullName>
    </submittedName>
</protein>
<dbReference type="PANTHER" id="PTHR15751">
    <property type="entry name" value="TRAFFICKING KINESIN-BINDING PROTEIN"/>
    <property type="match status" value="1"/>
</dbReference>